<keyword evidence="3" id="KW-0813">Transport</keyword>
<dbReference type="Pfam" id="PF07715">
    <property type="entry name" value="Plug"/>
    <property type="match status" value="1"/>
</dbReference>
<evidence type="ECO:0000256" key="11">
    <source>
        <dbReference type="ARBA" id="ARBA00023136"/>
    </source>
</evidence>
<keyword evidence="15" id="KW-0675">Receptor</keyword>
<dbReference type="InterPro" id="IPR010105">
    <property type="entry name" value="TonB_sidphr_rcpt"/>
</dbReference>
<evidence type="ECO:0000256" key="9">
    <source>
        <dbReference type="ARBA" id="ARBA00023065"/>
    </source>
</evidence>
<protein>
    <submittedName>
        <fullName evidence="15">Ferrichrome outer membrane transporter/phage receptor</fullName>
    </submittedName>
</protein>
<keyword evidence="11" id="KW-0472">Membrane</keyword>
<dbReference type="PANTHER" id="PTHR32552:SF68">
    <property type="entry name" value="FERRICHROME OUTER MEMBRANE TRANSPORTER_PHAGE RECEPTOR"/>
    <property type="match status" value="1"/>
</dbReference>
<dbReference type="FunFam" id="2.40.170.20:FF:000005">
    <property type="entry name" value="TonB-dependent siderophore receptor"/>
    <property type="match status" value="1"/>
</dbReference>
<dbReference type="Gene3D" id="2.40.170.20">
    <property type="entry name" value="TonB-dependent receptor, beta-barrel domain"/>
    <property type="match status" value="1"/>
</dbReference>
<dbReference type="Gene3D" id="2.170.130.10">
    <property type="entry name" value="TonB-dependent receptor, plug domain"/>
    <property type="match status" value="1"/>
</dbReference>
<evidence type="ECO:0000256" key="10">
    <source>
        <dbReference type="ARBA" id="ARBA00023077"/>
    </source>
</evidence>
<proteinExistence type="inferred from homology"/>
<comment type="subcellular location">
    <subcellularLocation>
        <location evidence="1">Cell outer membrane</location>
        <topology evidence="1">Multi-pass membrane protein</topology>
    </subcellularLocation>
</comment>
<evidence type="ECO:0000256" key="3">
    <source>
        <dbReference type="ARBA" id="ARBA00022448"/>
    </source>
</evidence>
<dbReference type="PROSITE" id="PS52016">
    <property type="entry name" value="TONB_DEPENDENT_REC_3"/>
    <property type="match status" value="1"/>
</dbReference>
<keyword evidence="8" id="KW-0408">Iron</keyword>
<evidence type="ECO:0000256" key="6">
    <source>
        <dbReference type="ARBA" id="ARBA00022692"/>
    </source>
</evidence>
<dbReference type="Pfam" id="PF00593">
    <property type="entry name" value="TonB_dep_Rec_b-barrel"/>
    <property type="match status" value="1"/>
</dbReference>
<organism evidence="15">
    <name type="scientific">uncultured organism</name>
    <dbReference type="NCBI Taxonomy" id="155900"/>
    <lineage>
        <taxon>unclassified sequences</taxon>
        <taxon>environmental samples</taxon>
    </lineage>
</organism>
<evidence type="ECO:0000259" key="14">
    <source>
        <dbReference type="Pfam" id="PF07715"/>
    </source>
</evidence>
<dbReference type="FunFam" id="2.170.130.10:FF:000001">
    <property type="entry name" value="Catecholate siderophore TonB-dependent receptor"/>
    <property type="match status" value="1"/>
</dbReference>
<evidence type="ECO:0000256" key="4">
    <source>
        <dbReference type="ARBA" id="ARBA00022452"/>
    </source>
</evidence>
<dbReference type="GO" id="GO:0015891">
    <property type="term" value="P:siderophore transport"/>
    <property type="evidence" value="ECO:0007669"/>
    <property type="project" value="InterPro"/>
</dbReference>
<dbReference type="PANTHER" id="PTHR32552">
    <property type="entry name" value="FERRICHROME IRON RECEPTOR-RELATED"/>
    <property type="match status" value="1"/>
</dbReference>
<dbReference type="InterPro" id="IPR000531">
    <property type="entry name" value="Beta-barrel_TonB"/>
</dbReference>
<feature type="domain" description="TonB-dependent receptor-like beta-barrel" evidence="13">
    <location>
        <begin position="253"/>
        <end position="697"/>
    </location>
</feature>
<evidence type="ECO:0000256" key="7">
    <source>
        <dbReference type="ARBA" id="ARBA00022729"/>
    </source>
</evidence>
<keyword evidence="4" id="KW-1134">Transmembrane beta strand</keyword>
<dbReference type="InterPro" id="IPR039426">
    <property type="entry name" value="TonB-dep_rcpt-like"/>
</dbReference>
<keyword evidence="12" id="KW-0998">Cell outer membrane</keyword>
<keyword evidence="7" id="KW-0732">Signal</keyword>
<keyword evidence="5" id="KW-0410">Iron transport</keyword>
<dbReference type="SUPFAM" id="SSF56935">
    <property type="entry name" value="Porins"/>
    <property type="match status" value="1"/>
</dbReference>
<evidence type="ECO:0000259" key="13">
    <source>
        <dbReference type="Pfam" id="PF00593"/>
    </source>
</evidence>
<feature type="domain" description="TonB-dependent receptor plug" evidence="14">
    <location>
        <begin position="79"/>
        <end position="179"/>
    </location>
</feature>
<keyword evidence="10" id="KW-0798">TonB box</keyword>
<evidence type="ECO:0000256" key="5">
    <source>
        <dbReference type="ARBA" id="ARBA00022496"/>
    </source>
</evidence>
<evidence type="ECO:0000313" key="15">
    <source>
        <dbReference type="EMBL" id="QEA07709.1"/>
    </source>
</evidence>
<dbReference type="GO" id="GO:0038023">
    <property type="term" value="F:signaling receptor activity"/>
    <property type="evidence" value="ECO:0007669"/>
    <property type="project" value="InterPro"/>
</dbReference>
<evidence type="ECO:0000256" key="8">
    <source>
        <dbReference type="ARBA" id="ARBA00023004"/>
    </source>
</evidence>
<keyword evidence="9" id="KW-0406">Ion transport</keyword>
<reference evidence="15" key="1">
    <citation type="submission" date="2019-06" db="EMBL/GenBank/DDBJ databases">
        <authorList>
            <person name="Murdoch R.W."/>
            <person name="Fathepure B."/>
        </authorList>
    </citation>
    <scope>NUCLEOTIDE SEQUENCE</scope>
</reference>
<dbReference type="NCBIfam" id="TIGR01783">
    <property type="entry name" value="TonB-siderophor"/>
    <property type="match status" value="1"/>
</dbReference>
<keyword evidence="6" id="KW-0812">Transmembrane</keyword>
<evidence type="ECO:0000256" key="12">
    <source>
        <dbReference type="ARBA" id="ARBA00023237"/>
    </source>
</evidence>
<sequence length="730" mass="79408">MPASQHPCRRSRAGVPAVTALLIAGAVHAQDSGDDASGSITLDEVNIEAGDLQGLSAWAPFSGYNATQSAGATKTDTPLSETPQSVTVIGEDQIADQHARSLREVLRYTGGTVPEVRGNVATRYDQVRLRGFLPEVYLDGLYTVGGYYAEPQVDPYLVERVEVIKGPASVLYGQTPPGGLVNMVSKRPRDERHGEISLGIGSSDLREGAFDVGGPLGEDGRLSYRLTGIGMSADGGVETTEEERYSFAPALTWRPTDETAITLLASYRADPESTAYGSVPVNGSLLDNPNGELPRDFYDGDTGFEDFDRKQRMIGYTLDHQFNDVLSFRQNVRYERVRVDYKSVYASSLMADNRTLSRATAASREDLDGVAVDNQLIARFDTGAWDHTMLAGVDYRTQSNDRATGFGTAPTLDIYDPDNSQSITDPVRTDYESDSEQLGGYLQEQARVGSWVFLLGGRYDDFEQISRTEGSETGDLEDHAFTGRAGALYEFDNGLSPYVSYMESFQPETGTDRNGETFDPTRGEQWEAGVKFVPPGENALVTLSAFQLTQKNVTTPDPVNPTYSVQTGEIRVRGAELEGKASLGNGLSVSAVFTVLDPEVTEANASGAGVNQEGNAPIQTPERTGSLWLDYDVPASGRLGGLELGGGVRYVGEQYADSANDVEVPSYTLLDAAVRYDLGAFDRSMNGWRMALNVSNLTDKKYVTSCYADYGWCWWGEGRKATLTVSYNWK</sequence>
<dbReference type="InterPro" id="IPR012910">
    <property type="entry name" value="Plug_dom"/>
</dbReference>
<evidence type="ECO:0000256" key="1">
    <source>
        <dbReference type="ARBA" id="ARBA00004571"/>
    </source>
</evidence>
<gene>
    <name evidence="15" type="primary">fhuA_6</name>
    <name evidence="15" type="ORF">KBTEX_04070</name>
</gene>
<accession>A0A5B8RF85</accession>
<dbReference type="EMBL" id="MN079335">
    <property type="protein sequence ID" value="QEA07709.1"/>
    <property type="molecule type" value="Genomic_DNA"/>
</dbReference>
<evidence type="ECO:0000256" key="2">
    <source>
        <dbReference type="ARBA" id="ARBA00009810"/>
    </source>
</evidence>
<comment type="similarity">
    <text evidence="2">Belongs to the TonB-dependent receptor family.</text>
</comment>
<name>A0A5B8RF85_9ZZZZ</name>
<dbReference type="CDD" id="cd01347">
    <property type="entry name" value="ligand_gated_channel"/>
    <property type="match status" value="1"/>
</dbReference>
<dbReference type="InterPro" id="IPR037066">
    <property type="entry name" value="Plug_dom_sf"/>
</dbReference>
<dbReference type="InterPro" id="IPR036942">
    <property type="entry name" value="Beta-barrel_TonB_sf"/>
</dbReference>
<dbReference type="AlphaFoldDB" id="A0A5B8RF85"/>